<comment type="caution">
    <text evidence="1">The sequence shown here is derived from an EMBL/GenBank/DDBJ whole genome shotgun (WGS) entry which is preliminary data.</text>
</comment>
<dbReference type="AlphaFoldDB" id="A0A6P1BTP6"/>
<proteinExistence type="predicted"/>
<evidence type="ECO:0000313" key="1">
    <source>
        <dbReference type="EMBL" id="NEV01689.1"/>
    </source>
</evidence>
<name>A0A6P1BTP6_9BRAD</name>
<dbReference type="RefSeq" id="WP_163161225.1">
    <property type="nucleotide sequence ID" value="NZ_VKHP01000265.1"/>
</dbReference>
<gene>
    <name evidence="1" type="ORF">FNJ47_39460</name>
</gene>
<sequence>MATTAGAPRMTQSNAETCAMTIVGAINSAASQLSEEDRWIVRALGAGLISTSVLLLAHRASDVVVGSAIGVVLERLIRCATGYDLGKLPQRASPWCSACQRTIHEEDTKAALVMLMPSATAAVAAPSGTYIYQGDHCDHADASQHAPEGRRVGIFTGHRVQFRAKRPYQWQGRFSVG</sequence>
<keyword evidence="2" id="KW-1185">Reference proteome</keyword>
<dbReference type="Proteomes" id="UP000468531">
    <property type="component" value="Unassembled WGS sequence"/>
</dbReference>
<evidence type="ECO:0000313" key="2">
    <source>
        <dbReference type="Proteomes" id="UP000468531"/>
    </source>
</evidence>
<accession>A0A6P1BTP6</accession>
<dbReference type="EMBL" id="VKHP01000265">
    <property type="protein sequence ID" value="NEV01689.1"/>
    <property type="molecule type" value="Genomic_DNA"/>
</dbReference>
<evidence type="ECO:0008006" key="3">
    <source>
        <dbReference type="Google" id="ProtNLM"/>
    </source>
</evidence>
<organism evidence="1 2">
    <name type="scientific">Bradyrhizobium uaiense</name>
    <dbReference type="NCBI Taxonomy" id="2594946"/>
    <lineage>
        <taxon>Bacteria</taxon>
        <taxon>Pseudomonadati</taxon>
        <taxon>Pseudomonadota</taxon>
        <taxon>Alphaproteobacteria</taxon>
        <taxon>Hyphomicrobiales</taxon>
        <taxon>Nitrobacteraceae</taxon>
        <taxon>Bradyrhizobium</taxon>
    </lineage>
</organism>
<protein>
    <recommendedName>
        <fullName evidence="3">Phosphatase PAP2 family protein</fullName>
    </recommendedName>
</protein>
<reference evidence="1 2" key="1">
    <citation type="journal article" date="2020" name="Arch. Microbiol.">
        <title>Bradyrhizobium uaiense sp. nov., a new highly efficient cowpea symbiont.</title>
        <authorList>
            <person name="Cabral Michel D."/>
            <person name="Azarias Guimaraes A."/>
            <person name="Martins da Costa E."/>
            <person name="Soares de Carvalho T."/>
            <person name="Balsanelli E."/>
            <person name="Willems A."/>
            <person name="Maltempi de Souza E."/>
            <person name="de Souza Moreira F.M."/>
        </authorList>
    </citation>
    <scope>NUCLEOTIDE SEQUENCE [LARGE SCALE GENOMIC DNA]</scope>
    <source>
        <strain evidence="1 2">UFLA 03-164</strain>
    </source>
</reference>